<dbReference type="PANTHER" id="PTHR47592:SF27">
    <property type="entry name" value="OS08G0421700 PROTEIN"/>
    <property type="match status" value="1"/>
</dbReference>
<dbReference type="InterPro" id="IPR054722">
    <property type="entry name" value="PolX-like_BBD"/>
</dbReference>
<name>A0A2P4YVQ8_9STRA</name>
<dbReference type="PANTHER" id="PTHR47592">
    <property type="entry name" value="PBF68 PROTEIN"/>
    <property type="match status" value="1"/>
</dbReference>
<organism evidence="2 3">
    <name type="scientific">Phytophthora palmivora</name>
    <dbReference type="NCBI Taxonomy" id="4796"/>
    <lineage>
        <taxon>Eukaryota</taxon>
        <taxon>Sar</taxon>
        <taxon>Stramenopiles</taxon>
        <taxon>Oomycota</taxon>
        <taxon>Peronosporomycetes</taxon>
        <taxon>Peronosporales</taxon>
        <taxon>Peronosporaceae</taxon>
        <taxon>Phytophthora</taxon>
    </lineage>
</organism>
<proteinExistence type="predicted"/>
<dbReference type="Pfam" id="PF22936">
    <property type="entry name" value="Pol_BBD"/>
    <property type="match status" value="1"/>
</dbReference>
<gene>
    <name evidence="2" type="ORF">PHPALM_85</name>
</gene>
<evidence type="ECO:0000313" key="2">
    <source>
        <dbReference type="EMBL" id="POM81891.1"/>
    </source>
</evidence>
<dbReference type="EMBL" id="NCKW01000005">
    <property type="protein sequence ID" value="POM81891.1"/>
    <property type="molecule type" value="Genomic_DNA"/>
</dbReference>
<keyword evidence="3" id="KW-1185">Reference proteome</keyword>
<reference evidence="2 3" key="1">
    <citation type="journal article" date="2017" name="Genome Biol. Evol.">
        <title>Phytophthora megakarya and P. palmivora, closely related causal agents of cacao black pod rot, underwent increases in genome sizes and gene numbers by different mechanisms.</title>
        <authorList>
            <person name="Ali S.S."/>
            <person name="Shao J."/>
            <person name="Lary D.J."/>
            <person name="Kronmiller B."/>
            <person name="Shen D."/>
            <person name="Strem M.D."/>
            <person name="Amoako-Attah I."/>
            <person name="Akrofi A.Y."/>
            <person name="Begoude B.A."/>
            <person name="Ten Hoopen G.M."/>
            <person name="Coulibaly K."/>
            <person name="Kebe B.I."/>
            <person name="Melnick R.L."/>
            <person name="Guiltinan M.J."/>
            <person name="Tyler B.M."/>
            <person name="Meinhardt L.W."/>
            <person name="Bailey B.A."/>
        </authorList>
    </citation>
    <scope>NUCLEOTIDE SEQUENCE [LARGE SCALE GENOMIC DNA]</scope>
    <source>
        <strain evidence="3">sbr112.9</strain>
    </source>
</reference>
<feature type="domain" description="Retrovirus-related Pol polyprotein from transposon TNT 1-94-like beta-barrel" evidence="1">
    <location>
        <begin position="100"/>
        <end position="180"/>
    </location>
</feature>
<evidence type="ECO:0000313" key="3">
    <source>
        <dbReference type="Proteomes" id="UP000237271"/>
    </source>
</evidence>
<dbReference type="AlphaFoldDB" id="A0A2P4YVQ8"/>
<protein>
    <submittedName>
        <fullName evidence="2">Integrase catalytic core protein</fullName>
    </submittedName>
</protein>
<dbReference type="Proteomes" id="UP000237271">
    <property type="component" value="Unassembled WGS sequence"/>
</dbReference>
<sequence>MVLLPFWSRAKRLRQWLLGAKMEVIRREQQNGRRSTNSANNYKKVKKARDLSKFKCRNCHETGYYKRDYTKERAPQKTKTKGASMAFSVEDVTEDNKRGWIVDSGATSYMTGHLNNSISVHELMALRVLTVASGDNLVATAIGQAPVHRYGREVCVLQEVLFVKGLARNLVSVAAASRRGITVEYEGVGCTIRSSSGVTLKSSRKNRHMYVLEAVSKPTEQAALMTSKAPHVETCVIAVYDPSIRSVHNIC</sequence>
<dbReference type="OrthoDB" id="111659at2759"/>
<comment type="caution">
    <text evidence="2">The sequence shown here is derived from an EMBL/GenBank/DDBJ whole genome shotgun (WGS) entry which is preliminary data.</text>
</comment>
<accession>A0A2P4YVQ8</accession>
<evidence type="ECO:0000259" key="1">
    <source>
        <dbReference type="Pfam" id="PF22936"/>
    </source>
</evidence>